<keyword evidence="2" id="KW-0808">Transferase</keyword>
<evidence type="ECO:0000259" key="3">
    <source>
        <dbReference type="Pfam" id="PF01913"/>
    </source>
</evidence>
<dbReference type="InterPro" id="IPR023447">
    <property type="entry name" value="ForMFR_H4MPT_ForTrfase_fd-like"/>
</dbReference>
<dbReference type="InterPro" id="IPR002770">
    <property type="entry name" value="ForMFR_H4MPT_ForTrfase_C"/>
</dbReference>
<evidence type="ECO:0000259" key="4">
    <source>
        <dbReference type="Pfam" id="PF02741"/>
    </source>
</evidence>
<evidence type="ECO:0000313" key="5">
    <source>
        <dbReference type="EMBL" id="OQD59225.1"/>
    </source>
</evidence>
<evidence type="ECO:0000256" key="2">
    <source>
        <dbReference type="ARBA" id="ARBA00022679"/>
    </source>
</evidence>
<organism evidence="5 6">
    <name type="scientific">Methanobrevibacter arboriphilus JCM 13429 = DSM 1125</name>
    <dbReference type="NCBI Taxonomy" id="1300164"/>
    <lineage>
        <taxon>Archaea</taxon>
        <taxon>Methanobacteriati</taxon>
        <taxon>Methanobacteriota</taxon>
        <taxon>Methanomada group</taxon>
        <taxon>Methanobacteria</taxon>
        <taxon>Methanobacteriales</taxon>
        <taxon>Methanobacteriaceae</taxon>
        <taxon>Methanobrevibacter</taxon>
    </lineage>
</organism>
<feature type="domain" description="Formylmethanofuran: tetrahydromethanopterin formyltransferase Ftr C-terminal" evidence="4">
    <location>
        <begin position="149"/>
        <end position="299"/>
    </location>
</feature>
<dbReference type="EMBL" id="JXMW01000005">
    <property type="protein sequence ID" value="OQD59225.1"/>
    <property type="molecule type" value="Genomic_DNA"/>
</dbReference>
<evidence type="ECO:0000256" key="1">
    <source>
        <dbReference type="ARBA" id="ARBA00006770"/>
    </source>
</evidence>
<dbReference type="PIRSF" id="PIRSF006414">
    <property type="entry name" value="Ftr_formyl_trnsf"/>
    <property type="match status" value="1"/>
</dbReference>
<feature type="domain" description="Formylmethanofuran: tetrahydromethanopterin formyltransferase Ftr N-terminal" evidence="3">
    <location>
        <begin position="3"/>
        <end position="146"/>
    </location>
</feature>
<dbReference type="OrthoDB" id="73512at2157"/>
<protein>
    <submittedName>
        <fullName evidence="5">Energy-converting hydrogenase A, subunit S</fullName>
    </submittedName>
</protein>
<sequence>MIDKSLIDDTFAECFSGKYIRALITAEDEETLKQAAYDSTSTPGAVIGRIEGGVESFIDGNKTPDGRIGAIVQYWFGLDDMEKYEVELSYRIRQDVLVKPFTRMFNYTNVSNKIDSINMMKQVGHCGDGYEWIENNYGREMINVPIAVPDFQIENELYYGEGIMGANFWYMCKSKEAVLEAGKLAIDAIMEVEGAIAPFGICSAASKVETNYPWIGPTTNHPYCPSLKKDIGNISKVPDSVNYIPEIVINGIDMDVAKLAMKKSIEAVLDSDYSDDIVKISAGNFNGSLGEYNLNLLDIF</sequence>
<dbReference type="Pfam" id="PF01913">
    <property type="entry name" value="FTR"/>
    <property type="match status" value="1"/>
</dbReference>
<evidence type="ECO:0000313" key="6">
    <source>
        <dbReference type="Proteomes" id="UP000191661"/>
    </source>
</evidence>
<dbReference type="Pfam" id="PF02741">
    <property type="entry name" value="FTR_C"/>
    <property type="match status" value="1"/>
</dbReference>
<dbReference type="InterPro" id="IPR022667">
    <property type="entry name" value="ForMFR_H4MPT_ForTrfase_N"/>
</dbReference>
<dbReference type="GO" id="GO:0006730">
    <property type="term" value="P:one-carbon metabolic process"/>
    <property type="evidence" value="ECO:0007669"/>
    <property type="project" value="InterPro"/>
</dbReference>
<reference evidence="5 6" key="1">
    <citation type="submission" date="2014-12" db="EMBL/GenBank/DDBJ databases">
        <title>Genome sequence of Methanobrevibacter arboriphilicus DH1, DSM1125.</title>
        <authorList>
            <person name="Poehlein A."/>
            <person name="Thauer R.K."/>
            <person name="Seedorf H."/>
            <person name="Daniel R."/>
        </authorList>
    </citation>
    <scope>NUCLEOTIDE SEQUENCE [LARGE SCALE GENOMIC DNA]</scope>
    <source>
        <strain evidence="5 6">DH1</strain>
    </source>
</reference>
<gene>
    <name evidence="5" type="primary">ehaS</name>
    <name evidence="5" type="ORF">MBBAR_5c00680</name>
</gene>
<name>A0A1V6N3I2_METAZ</name>
<dbReference type="InterPro" id="IPR014053">
    <property type="entry name" value="ForMFR_H4MPT_ForTrfase"/>
</dbReference>
<keyword evidence="6" id="KW-1185">Reference proteome</keyword>
<dbReference type="AlphaFoldDB" id="A0A1V6N3I2"/>
<comment type="similarity">
    <text evidence="1">Belongs to the FTR family.</text>
</comment>
<dbReference type="NCBIfam" id="NF002554">
    <property type="entry name" value="PRK02114.1"/>
    <property type="match status" value="1"/>
</dbReference>
<dbReference type="GO" id="GO:0030270">
    <property type="term" value="F:formylmethanofuran-tetrahydromethanopterin N-formyltransferase activity"/>
    <property type="evidence" value="ECO:0007669"/>
    <property type="project" value="InterPro"/>
</dbReference>
<comment type="caution">
    <text evidence="5">The sequence shown here is derived from an EMBL/GenBank/DDBJ whole genome shotgun (WGS) entry which is preliminary data.</text>
</comment>
<dbReference type="Proteomes" id="UP000191661">
    <property type="component" value="Unassembled WGS sequence"/>
</dbReference>
<dbReference type="Gene3D" id="3.30.70.520">
    <property type="match status" value="2"/>
</dbReference>
<proteinExistence type="inferred from homology"/>
<accession>A0A1V6N3I2</accession>
<dbReference type="SUPFAM" id="SSF55112">
    <property type="entry name" value="Formylmethanofuran:tetrahydromethanopterin formyltransferase"/>
    <property type="match status" value="2"/>
</dbReference>